<feature type="transmembrane region" description="Helical" evidence="1">
    <location>
        <begin position="41"/>
        <end position="62"/>
    </location>
</feature>
<keyword evidence="1" id="KW-0472">Membrane</keyword>
<dbReference type="EMBL" id="BARW01021082">
    <property type="protein sequence ID" value="GAI99165.1"/>
    <property type="molecule type" value="Genomic_DNA"/>
</dbReference>
<accession>X1UH21</accession>
<name>X1UH21_9ZZZZ</name>
<comment type="caution">
    <text evidence="2">The sequence shown here is derived from an EMBL/GenBank/DDBJ whole genome shotgun (WGS) entry which is preliminary data.</text>
</comment>
<evidence type="ECO:0000256" key="1">
    <source>
        <dbReference type="SAM" id="Phobius"/>
    </source>
</evidence>
<reference evidence="2" key="1">
    <citation type="journal article" date="2014" name="Front. Microbiol.">
        <title>High frequency of phylogenetically diverse reductive dehalogenase-homologous genes in deep subseafloor sedimentary metagenomes.</title>
        <authorList>
            <person name="Kawai M."/>
            <person name="Futagami T."/>
            <person name="Toyoda A."/>
            <person name="Takaki Y."/>
            <person name="Nishi S."/>
            <person name="Hori S."/>
            <person name="Arai W."/>
            <person name="Tsubouchi T."/>
            <person name="Morono Y."/>
            <person name="Uchiyama I."/>
            <person name="Ito T."/>
            <person name="Fujiyama A."/>
            <person name="Inagaki F."/>
            <person name="Takami H."/>
        </authorList>
    </citation>
    <scope>NUCLEOTIDE SEQUENCE</scope>
    <source>
        <strain evidence="2">Expedition CK06-06</strain>
    </source>
</reference>
<evidence type="ECO:0000313" key="2">
    <source>
        <dbReference type="EMBL" id="GAI99165.1"/>
    </source>
</evidence>
<keyword evidence="1" id="KW-0812">Transmembrane</keyword>
<protein>
    <submittedName>
        <fullName evidence="2">Uncharacterized protein</fullName>
    </submittedName>
</protein>
<dbReference type="AlphaFoldDB" id="X1UH21"/>
<gene>
    <name evidence="2" type="ORF">S12H4_35484</name>
</gene>
<keyword evidence="1" id="KW-1133">Transmembrane helix</keyword>
<organism evidence="2">
    <name type="scientific">marine sediment metagenome</name>
    <dbReference type="NCBI Taxonomy" id="412755"/>
    <lineage>
        <taxon>unclassified sequences</taxon>
        <taxon>metagenomes</taxon>
        <taxon>ecological metagenomes</taxon>
    </lineage>
</organism>
<sequence length="70" mass="7970">MKDIKLLGIDLAKNVFQLHGVDALGNRVLKARIERNMLIEYIANLPLRTIVMEACIIFFPMVSKMGFTFS</sequence>
<proteinExistence type="predicted"/>